<dbReference type="EMBL" id="CP133594">
    <property type="protein sequence ID" value="WMW21411.1"/>
    <property type="molecule type" value="Genomic_DNA"/>
</dbReference>
<dbReference type="Proteomes" id="UP001183006">
    <property type="component" value="Chromosome"/>
</dbReference>
<reference evidence="1" key="1">
    <citation type="submission" date="2023-08" db="EMBL/GenBank/DDBJ databases">
        <title>Methanolobus mangrovi sp. nov. and Methanolobus sediminis sp. nov, two novel methylotrophic methanogens isolated from mangrove sediments in China.</title>
        <authorList>
            <person name="Zhou J."/>
        </authorList>
    </citation>
    <scope>NUCLEOTIDE SEQUENCE</scope>
    <source>
        <strain evidence="1">FTZ2</strain>
    </source>
</reference>
<organism evidence="1 2">
    <name type="scientific">Methanolobus mangrovi</name>
    <dbReference type="NCBI Taxonomy" id="3072977"/>
    <lineage>
        <taxon>Archaea</taxon>
        <taxon>Methanobacteriati</taxon>
        <taxon>Methanobacteriota</taxon>
        <taxon>Stenosarchaea group</taxon>
        <taxon>Methanomicrobia</taxon>
        <taxon>Methanosarcinales</taxon>
        <taxon>Methanosarcinaceae</taxon>
        <taxon>Methanolobus</taxon>
    </lineage>
</organism>
<protein>
    <submittedName>
        <fullName evidence="1">Uncharacterized protein</fullName>
    </submittedName>
</protein>
<proteinExistence type="predicted"/>
<dbReference type="KEGG" id="mmav:RE476_08330"/>
<dbReference type="GeneID" id="84230141"/>
<evidence type="ECO:0000313" key="2">
    <source>
        <dbReference type="Proteomes" id="UP001183006"/>
    </source>
</evidence>
<sequence>MKKMPLVLIMSLIVIVLISGFIDSVRNSDVHGEHHGLLFSQPDYISKDLSDDNPSFASGDKPAPKDESIFLADNIKKSDEMVERLDSTIVRLNEEGNDVQELEQMVDDYALLVSEAKDYLSKADASTSLSDEQKYLALSRDKIILANSELKGIFDKMQTYLPGPVSISGNDSLNVNGSGIVILSGDLDIDLSFSMGKFSVVDYAGDLHISTDEIYSPEIVLERAIPSVDPEKTQKLYSYVDVRGNVTLSGSELTVAIMSDDDVSLLVKGTGEAELYGNGSYYLDNATMGKEGTWISPIFDID</sequence>
<accession>A0AA51UDZ4</accession>
<evidence type="ECO:0000313" key="1">
    <source>
        <dbReference type="EMBL" id="WMW21411.1"/>
    </source>
</evidence>
<dbReference type="RefSeq" id="WP_309307197.1">
    <property type="nucleotide sequence ID" value="NZ_CP133594.1"/>
</dbReference>
<name>A0AA51UDZ4_9EURY</name>
<gene>
    <name evidence="1" type="ORF">RE476_08330</name>
</gene>
<dbReference type="AlphaFoldDB" id="A0AA51UDZ4"/>
<keyword evidence="2" id="KW-1185">Reference proteome</keyword>